<dbReference type="PROSITE" id="PS50222">
    <property type="entry name" value="EF_HAND_2"/>
    <property type="match status" value="1"/>
</dbReference>
<dbReference type="GO" id="GO:0005509">
    <property type="term" value="F:calcium ion binding"/>
    <property type="evidence" value="ECO:0007669"/>
    <property type="project" value="InterPro"/>
</dbReference>
<name>A0A6P7TRZ7_9MOLL</name>
<dbReference type="Pfam" id="PF13499">
    <property type="entry name" value="EF-hand_7"/>
    <property type="match status" value="1"/>
</dbReference>
<dbReference type="Proteomes" id="UP000515154">
    <property type="component" value="Unplaced"/>
</dbReference>
<reference evidence="3" key="1">
    <citation type="submission" date="2025-08" db="UniProtKB">
        <authorList>
            <consortium name="RefSeq"/>
        </authorList>
    </citation>
    <scope>IDENTIFICATION</scope>
</reference>
<sequence>MESTDFKELLKEKICELFSVCDKDNKGYIVKQDMFRLSDSISMPAEHLERVFEMLDVDGNSQLSIEEFVNGFATATICDPKNIFSGFNELGNKRLVGKERDQLDLKLIETEKHLKNCQIYIQQLQAKEDVEKKDRAKYKPIIDCRAALRMSEKIVIERMDLVEQLDDLPMEKTYKVMLAGDSGVGKSSFIRRLCDGNFEDSFAPTIG</sequence>
<dbReference type="Gene3D" id="1.10.238.10">
    <property type="entry name" value="EF-hand"/>
    <property type="match status" value="1"/>
</dbReference>
<protein>
    <submittedName>
        <fullName evidence="3">LOW QUALITY PROTEIN: EF-hand calcium-binding domain-containing protein 4B-like</fullName>
    </submittedName>
</protein>
<dbReference type="InterPro" id="IPR027417">
    <property type="entry name" value="P-loop_NTPase"/>
</dbReference>
<dbReference type="SUPFAM" id="SSF52540">
    <property type="entry name" value="P-loop containing nucleoside triphosphate hydrolases"/>
    <property type="match status" value="1"/>
</dbReference>
<evidence type="ECO:0000313" key="3">
    <source>
        <dbReference type="RefSeq" id="XP_029654538.1"/>
    </source>
</evidence>
<dbReference type="SUPFAM" id="SSF47473">
    <property type="entry name" value="EF-hand"/>
    <property type="match status" value="1"/>
</dbReference>
<evidence type="ECO:0000313" key="2">
    <source>
        <dbReference type="Proteomes" id="UP000515154"/>
    </source>
</evidence>
<organism evidence="2 3">
    <name type="scientific">Octopus sinensis</name>
    <name type="common">East Asian common octopus</name>
    <dbReference type="NCBI Taxonomy" id="2607531"/>
    <lineage>
        <taxon>Eukaryota</taxon>
        <taxon>Metazoa</taxon>
        <taxon>Spiralia</taxon>
        <taxon>Lophotrochozoa</taxon>
        <taxon>Mollusca</taxon>
        <taxon>Cephalopoda</taxon>
        <taxon>Coleoidea</taxon>
        <taxon>Octopodiformes</taxon>
        <taxon>Octopoda</taxon>
        <taxon>Incirrata</taxon>
        <taxon>Octopodidae</taxon>
        <taxon>Octopus</taxon>
    </lineage>
</organism>
<dbReference type="CDD" id="cd00051">
    <property type="entry name" value="EFh"/>
    <property type="match status" value="1"/>
</dbReference>
<dbReference type="RefSeq" id="XP_029654538.1">
    <property type="nucleotide sequence ID" value="XM_029798678.1"/>
</dbReference>
<dbReference type="InterPro" id="IPR002048">
    <property type="entry name" value="EF_hand_dom"/>
</dbReference>
<dbReference type="SMART" id="SM00054">
    <property type="entry name" value="EFh"/>
    <property type="match status" value="2"/>
</dbReference>
<feature type="domain" description="EF-hand" evidence="1">
    <location>
        <begin position="43"/>
        <end position="78"/>
    </location>
</feature>
<gene>
    <name evidence="3" type="primary">LOC115227999</name>
</gene>
<keyword evidence="2" id="KW-1185">Reference proteome</keyword>
<dbReference type="AlphaFoldDB" id="A0A6P7TRZ7"/>
<dbReference type="KEGG" id="osn:115227999"/>
<dbReference type="Pfam" id="PF08477">
    <property type="entry name" value="Roc"/>
    <property type="match status" value="1"/>
</dbReference>
<dbReference type="PRINTS" id="PR00449">
    <property type="entry name" value="RASTRNSFRMNG"/>
</dbReference>
<dbReference type="InterPro" id="IPR011992">
    <property type="entry name" value="EF-hand-dom_pair"/>
</dbReference>
<evidence type="ECO:0000259" key="1">
    <source>
        <dbReference type="PROSITE" id="PS50222"/>
    </source>
</evidence>
<proteinExistence type="predicted"/>
<dbReference type="Gene3D" id="3.40.50.300">
    <property type="entry name" value="P-loop containing nucleotide triphosphate hydrolases"/>
    <property type="match status" value="1"/>
</dbReference>
<accession>A0A6P7TRZ7</accession>